<dbReference type="Proteomes" id="UP000287033">
    <property type="component" value="Unassembled WGS sequence"/>
</dbReference>
<dbReference type="AlphaFoldDB" id="A0A401TQ84"/>
<accession>A0A401TQ84</accession>
<reference evidence="1 2" key="1">
    <citation type="journal article" date="2018" name="Nat. Ecol. Evol.">
        <title>Shark genomes provide insights into elasmobranch evolution and the origin of vertebrates.</title>
        <authorList>
            <person name="Hara Y"/>
            <person name="Yamaguchi K"/>
            <person name="Onimaru K"/>
            <person name="Kadota M"/>
            <person name="Koyanagi M"/>
            <person name="Keeley SD"/>
            <person name="Tatsumi K"/>
            <person name="Tanaka K"/>
            <person name="Motone F"/>
            <person name="Kageyama Y"/>
            <person name="Nozu R"/>
            <person name="Adachi N"/>
            <person name="Nishimura O"/>
            <person name="Nakagawa R"/>
            <person name="Tanegashima C"/>
            <person name="Kiyatake I"/>
            <person name="Matsumoto R"/>
            <person name="Murakumo K"/>
            <person name="Nishida K"/>
            <person name="Terakita A"/>
            <person name="Kuratani S"/>
            <person name="Sato K"/>
            <person name="Hyodo S Kuraku.S."/>
        </authorList>
    </citation>
    <scope>NUCLEOTIDE SEQUENCE [LARGE SCALE GENOMIC DNA]</scope>
</reference>
<dbReference type="EMBL" id="BEZZ01146730">
    <property type="protein sequence ID" value="GCC44831.1"/>
    <property type="molecule type" value="Genomic_DNA"/>
</dbReference>
<comment type="caution">
    <text evidence="1">The sequence shown here is derived from an EMBL/GenBank/DDBJ whole genome shotgun (WGS) entry which is preliminary data.</text>
</comment>
<protein>
    <submittedName>
        <fullName evidence="1">Uncharacterized protein</fullName>
    </submittedName>
</protein>
<proteinExistence type="predicted"/>
<keyword evidence="2" id="KW-1185">Reference proteome</keyword>
<evidence type="ECO:0000313" key="1">
    <source>
        <dbReference type="EMBL" id="GCC44831.1"/>
    </source>
</evidence>
<organism evidence="1 2">
    <name type="scientific">Chiloscyllium punctatum</name>
    <name type="common">Brownbanded bambooshark</name>
    <name type="synonym">Hemiscyllium punctatum</name>
    <dbReference type="NCBI Taxonomy" id="137246"/>
    <lineage>
        <taxon>Eukaryota</taxon>
        <taxon>Metazoa</taxon>
        <taxon>Chordata</taxon>
        <taxon>Craniata</taxon>
        <taxon>Vertebrata</taxon>
        <taxon>Chondrichthyes</taxon>
        <taxon>Elasmobranchii</taxon>
        <taxon>Galeomorphii</taxon>
        <taxon>Galeoidea</taxon>
        <taxon>Orectolobiformes</taxon>
        <taxon>Hemiscylliidae</taxon>
        <taxon>Chiloscyllium</taxon>
    </lineage>
</organism>
<sequence>MPCVERSMLGYRPQPWVKPGRCDGAAVAGMRLDDLALPFRIEQIGRALRRLLGLHQTGVVGNDRQPDPEARELSIGIAMLVRRSWYTVFPPIFRCVKTASVIDRAVRLQPDF</sequence>
<evidence type="ECO:0000313" key="2">
    <source>
        <dbReference type="Proteomes" id="UP000287033"/>
    </source>
</evidence>
<gene>
    <name evidence="1" type="ORF">chiPu_0029044</name>
</gene>
<name>A0A401TQ84_CHIPU</name>